<dbReference type="Gene3D" id="3.40.800.20">
    <property type="entry name" value="Histone deacetylase domain"/>
    <property type="match status" value="1"/>
</dbReference>
<feature type="compositionally biased region" description="Low complexity" evidence="2">
    <location>
        <begin position="1"/>
        <end position="16"/>
    </location>
</feature>
<organism evidence="4 5">
    <name type="scientific">Albidovulum denitrificans</name>
    <dbReference type="NCBI Taxonomy" id="404881"/>
    <lineage>
        <taxon>Bacteria</taxon>
        <taxon>Pseudomonadati</taxon>
        <taxon>Pseudomonadota</taxon>
        <taxon>Alphaproteobacteria</taxon>
        <taxon>Rhodobacterales</taxon>
        <taxon>Paracoccaceae</taxon>
        <taxon>Albidovulum</taxon>
    </lineage>
</organism>
<keyword evidence="5" id="KW-1185">Reference proteome</keyword>
<dbReference type="PANTHER" id="PTHR10625:SF10">
    <property type="entry name" value="HISTONE DEACETYLASE HDAC1"/>
    <property type="match status" value="1"/>
</dbReference>
<dbReference type="SUPFAM" id="SSF52768">
    <property type="entry name" value="Arginase/deacetylase"/>
    <property type="match status" value="1"/>
</dbReference>
<dbReference type="GO" id="GO:0004407">
    <property type="term" value="F:histone deacetylase activity"/>
    <property type="evidence" value="ECO:0007669"/>
    <property type="project" value="TreeGrafter"/>
</dbReference>
<dbReference type="InterPro" id="IPR000286">
    <property type="entry name" value="HDACs"/>
</dbReference>
<dbReference type="EMBL" id="PVEP01000003">
    <property type="protein sequence ID" value="PQV57191.1"/>
    <property type="molecule type" value="Genomic_DNA"/>
</dbReference>
<dbReference type="Proteomes" id="UP000238338">
    <property type="component" value="Unassembled WGS sequence"/>
</dbReference>
<protein>
    <submittedName>
        <fullName evidence="4">Acetoin utilization deacetylase AcuC-like enzyme</fullName>
    </submittedName>
</protein>
<dbReference type="PANTHER" id="PTHR10625">
    <property type="entry name" value="HISTONE DEACETYLASE HDAC1-RELATED"/>
    <property type="match status" value="1"/>
</dbReference>
<dbReference type="InterPro" id="IPR023801">
    <property type="entry name" value="His_deacetylse_dom"/>
</dbReference>
<evidence type="ECO:0000256" key="1">
    <source>
        <dbReference type="ARBA" id="ARBA00005947"/>
    </source>
</evidence>
<evidence type="ECO:0000313" key="5">
    <source>
        <dbReference type="Proteomes" id="UP000238338"/>
    </source>
</evidence>
<name>A0A2S8S8N5_9RHOB</name>
<reference evidence="4 5" key="1">
    <citation type="submission" date="2018-02" db="EMBL/GenBank/DDBJ databases">
        <title>Genomic Encyclopedia of Archaeal and Bacterial Type Strains, Phase II (KMG-II): from individual species to whole genera.</title>
        <authorList>
            <person name="Goeker M."/>
        </authorList>
    </citation>
    <scope>NUCLEOTIDE SEQUENCE [LARGE SCALE GENOMIC DNA]</scope>
    <source>
        <strain evidence="4 5">DSM 18921</strain>
    </source>
</reference>
<accession>A0A2S8S8N5</accession>
<dbReference type="AlphaFoldDB" id="A0A2S8S8N5"/>
<dbReference type="OrthoDB" id="9808367at2"/>
<gene>
    <name evidence="4" type="ORF">LX70_02052</name>
</gene>
<dbReference type="InterPro" id="IPR037138">
    <property type="entry name" value="His_deacetylse_dom_sf"/>
</dbReference>
<comment type="similarity">
    <text evidence="1">Belongs to the histone deacetylase family.</text>
</comment>
<dbReference type="CDD" id="cd11599">
    <property type="entry name" value="HDAC_classII_2"/>
    <property type="match status" value="1"/>
</dbReference>
<evidence type="ECO:0000256" key="2">
    <source>
        <dbReference type="SAM" id="MobiDB-lite"/>
    </source>
</evidence>
<feature type="domain" description="Histone deacetylase" evidence="3">
    <location>
        <begin position="20"/>
        <end position="304"/>
    </location>
</feature>
<dbReference type="RefSeq" id="WP_105514661.1">
    <property type="nucleotide sequence ID" value="NZ_PVEP01000003.1"/>
</dbReference>
<dbReference type="GO" id="GO:0040029">
    <property type="term" value="P:epigenetic regulation of gene expression"/>
    <property type="evidence" value="ECO:0007669"/>
    <property type="project" value="TreeGrafter"/>
</dbReference>
<evidence type="ECO:0000259" key="3">
    <source>
        <dbReference type="Pfam" id="PF00850"/>
    </source>
</evidence>
<evidence type="ECO:0000313" key="4">
    <source>
        <dbReference type="EMBL" id="PQV57191.1"/>
    </source>
</evidence>
<dbReference type="InterPro" id="IPR023696">
    <property type="entry name" value="Ureohydrolase_dom_sf"/>
</dbReference>
<comment type="caution">
    <text evidence="4">The sequence shown here is derived from an EMBL/GenBank/DDBJ whole genome shotgun (WGS) entry which is preliminary data.</text>
</comment>
<sequence length="310" mass="32440">MTTLLFSHDSSLSHLTPPGHPERVDRITAVSRALNAPAFAALDRREAPLAGEAEVLRCHAADYLAKVRAARPGEGLAQLDPDTFLSPGSYEAALRAIGAAEAAVDAVLAGEAANAFVAMRPPGHHAERGRAMGFCLFGTVSVAARYALDHHGLSRVAVLDFDVHHGNGTQGLLWDEARAVFVSSHQMPLYPGSGAATETGAHGQIVNLPLRPGSGGAEMRAAWEAALARVSDFAPDLILISAGFDAHRDDPLAGLNWTESDFAWITGAICDLADRTASGRVVSCLEGGYDLAALAASVEAHVTVLMERGA</sequence>
<dbReference type="PRINTS" id="PR01270">
    <property type="entry name" value="HDASUPER"/>
</dbReference>
<feature type="region of interest" description="Disordered" evidence="2">
    <location>
        <begin position="1"/>
        <end position="20"/>
    </location>
</feature>
<proteinExistence type="inferred from homology"/>
<dbReference type="Pfam" id="PF00850">
    <property type="entry name" value="Hist_deacetyl"/>
    <property type="match status" value="1"/>
</dbReference>